<dbReference type="InterPro" id="IPR007110">
    <property type="entry name" value="Ig-like_dom"/>
</dbReference>
<dbReference type="InterPro" id="IPR013162">
    <property type="entry name" value="CD80_C2-set"/>
</dbReference>
<dbReference type="Pfam" id="PF07686">
    <property type="entry name" value="V-set"/>
    <property type="match status" value="1"/>
</dbReference>
<dbReference type="PROSITE" id="PS50835">
    <property type="entry name" value="IG_LIKE"/>
    <property type="match status" value="2"/>
</dbReference>
<dbReference type="SUPFAM" id="SSF48726">
    <property type="entry name" value="Immunoglobulin"/>
    <property type="match status" value="2"/>
</dbReference>
<keyword evidence="4" id="KW-1133">Transmembrane helix</keyword>
<dbReference type="InterPro" id="IPR013106">
    <property type="entry name" value="Ig_V-set"/>
</dbReference>
<evidence type="ECO:0000256" key="6">
    <source>
        <dbReference type="ARBA" id="ARBA00023157"/>
    </source>
</evidence>
<feature type="non-terminal residue" evidence="10">
    <location>
        <position position="175"/>
    </location>
</feature>
<keyword evidence="3" id="KW-0812">Transmembrane</keyword>
<dbReference type="GO" id="GO:0038023">
    <property type="term" value="F:signaling receptor activity"/>
    <property type="evidence" value="ECO:0007669"/>
    <property type="project" value="InterPro"/>
</dbReference>
<evidence type="ECO:0000256" key="1">
    <source>
        <dbReference type="ARBA" id="ARBA00004167"/>
    </source>
</evidence>
<comment type="subcellular location">
    <subcellularLocation>
        <location evidence="1">Membrane</location>
        <topology evidence="1">Single-pass membrane protein</topology>
    </subcellularLocation>
</comment>
<dbReference type="PANTHER" id="PTHR21462:SF2">
    <property type="entry name" value="CELL SURFACE GLYCOPROTEIN CD200 RECEPTOR 2"/>
    <property type="match status" value="1"/>
</dbReference>
<evidence type="ECO:0000313" key="10">
    <source>
        <dbReference type="EMBL" id="KFR14610.1"/>
    </source>
</evidence>
<comment type="similarity">
    <text evidence="2">Belongs to the CD200R family.</text>
</comment>
<keyword evidence="7 10" id="KW-0675">Receptor</keyword>
<sequence>GSSSELNCSHKSNITMVTWKISPTVGGPCTMGYRADQNKTDRTNCSDSMNWKFRPDGDPTLEIRHVGIAHEGNYTCELVTTEGNFHKTYYLTVLVPPRLALYCDNHGDPVCEAAAGKPAAQVAWVLDSNSTPREEGHDNGTVTVLSKLTARSTNMTNATCIVSHPAGNQSKTIAC</sequence>
<evidence type="ECO:0000256" key="2">
    <source>
        <dbReference type="ARBA" id="ARBA00008215"/>
    </source>
</evidence>
<keyword evidence="6" id="KW-1015">Disulfide bond</keyword>
<dbReference type="AlphaFoldDB" id="A0A091WHH5"/>
<dbReference type="PhylomeDB" id="A0A091WHH5"/>
<feature type="domain" description="Ig-like" evidence="9">
    <location>
        <begin position="111"/>
        <end position="174"/>
    </location>
</feature>
<evidence type="ECO:0000256" key="3">
    <source>
        <dbReference type="ARBA" id="ARBA00022692"/>
    </source>
</evidence>
<dbReference type="InterPro" id="IPR036179">
    <property type="entry name" value="Ig-like_dom_sf"/>
</dbReference>
<evidence type="ECO:0000256" key="4">
    <source>
        <dbReference type="ARBA" id="ARBA00022989"/>
    </source>
</evidence>
<protein>
    <submittedName>
        <fullName evidence="10">Cell surface glycoprotein CD200 receptor 1-A</fullName>
    </submittedName>
</protein>
<dbReference type="InterPro" id="IPR013783">
    <property type="entry name" value="Ig-like_fold"/>
</dbReference>
<keyword evidence="11" id="KW-1185">Reference proteome</keyword>
<evidence type="ECO:0000259" key="9">
    <source>
        <dbReference type="PROSITE" id="PS50835"/>
    </source>
</evidence>
<evidence type="ECO:0000256" key="8">
    <source>
        <dbReference type="ARBA" id="ARBA00023180"/>
    </source>
</evidence>
<dbReference type="Gene3D" id="2.60.40.10">
    <property type="entry name" value="Immunoglobulins"/>
    <property type="match status" value="2"/>
</dbReference>
<evidence type="ECO:0000313" key="11">
    <source>
        <dbReference type="Proteomes" id="UP000053605"/>
    </source>
</evidence>
<feature type="domain" description="Ig-like" evidence="9">
    <location>
        <begin position="1"/>
        <end position="92"/>
    </location>
</feature>
<evidence type="ECO:0000256" key="5">
    <source>
        <dbReference type="ARBA" id="ARBA00023136"/>
    </source>
</evidence>
<dbReference type="PANTHER" id="PTHR21462">
    <property type="entry name" value="CELL SURFACE GLYCOPROTEIN OX2 RECEPTOR PRECURSOR"/>
    <property type="match status" value="1"/>
</dbReference>
<keyword evidence="5" id="KW-0472">Membrane</keyword>
<name>A0A091WHH5_OPIHO</name>
<dbReference type="GO" id="GO:0009897">
    <property type="term" value="C:external side of plasma membrane"/>
    <property type="evidence" value="ECO:0007669"/>
    <property type="project" value="TreeGrafter"/>
</dbReference>
<reference evidence="10 11" key="1">
    <citation type="submission" date="2014-04" db="EMBL/GenBank/DDBJ databases">
        <title>Genome evolution of avian class.</title>
        <authorList>
            <person name="Zhang G."/>
            <person name="Li C."/>
        </authorList>
    </citation>
    <scope>NUCLEOTIDE SEQUENCE [LARGE SCALE GENOMIC DNA]</scope>
    <source>
        <strain evidence="10">BGI_N306</strain>
    </source>
</reference>
<dbReference type="InterPro" id="IPR040012">
    <property type="entry name" value="CD200R"/>
</dbReference>
<accession>A0A091WHH5</accession>
<evidence type="ECO:0000256" key="7">
    <source>
        <dbReference type="ARBA" id="ARBA00023170"/>
    </source>
</evidence>
<dbReference type="Pfam" id="PF08205">
    <property type="entry name" value="C2-set_2"/>
    <property type="match status" value="1"/>
</dbReference>
<feature type="non-terminal residue" evidence="10">
    <location>
        <position position="1"/>
    </location>
</feature>
<organism evidence="10 11">
    <name type="scientific">Opisthocomus hoazin</name>
    <name type="common">Hoatzin</name>
    <name type="synonym">Phasianus hoazin</name>
    <dbReference type="NCBI Taxonomy" id="30419"/>
    <lineage>
        <taxon>Eukaryota</taxon>
        <taxon>Metazoa</taxon>
        <taxon>Chordata</taxon>
        <taxon>Craniata</taxon>
        <taxon>Vertebrata</taxon>
        <taxon>Euteleostomi</taxon>
        <taxon>Archelosauria</taxon>
        <taxon>Archosauria</taxon>
        <taxon>Dinosauria</taxon>
        <taxon>Saurischia</taxon>
        <taxon>Theropoda</taxon>
        <taxon>Coelurosauria</taxon>
        <taxon>Aves</taxon>
        <taxon>Neognathae</taxon>
        <taxon>Neoaves</taxon>
        <taxon>Opisthocomiformes</taxon>
        <taxon>Opisthocomidae</taxon>
        <taxon>Opisthocomus</taxon>
    </lineage>
</organism>
<dbReference type="EMBL" id="KK735517">
    <property type="protein sequence ID" value="KFR14610.1"/>
    <property type="molecule type" value="Genomic_DNA"/>
</dbReference>
<dbReference type="GO" id="GO:0150077">
    <property type="term" value="P:regulation of neuroinflammatory response"/>
    <property type="evidence" value="ECO:0007669"/>
    <property type="project" value="InterPro"/>
</dbReference>
<dbReference type="STRING" id="30419.A0A091WHH5"/>
<keyword evidence="8" id="KW-0325">Glycoprotein</keyword>
<proteinExistence type="inferred from homology"/>
<gene>
    <name evidence="10" type="ORF">N306_09895</name>
</gene>
<dbReference type="Proteomes" id="UP000053605">
    <property type="component" value="Unassembled WGS sequence"/>
</dbReference>